<name>A0A8K1FZ74_9PASS</name>
<evidence type="ECO:0000313" key="2">
    <source>
        <dbReference type="Proteomes" id="UP000796761"/>
    </source>
</evidence>
<dbReference type="OrthoDB" id="276744at2759"/>
<protein>
    <recommendedName>
        <fullName evidence="3">Reverse transcriptase</fullName>
    </recommendedName>
</protein>
<reference evidence="1" key="1">
    <citation type="submission" date="2019-04" db="EMBL/GenBank/DDBJ databases">
        <title>Genome assembly of Zosterops borbonicus 15179.</title>
        <authorList>
            <person name="Leroy T."/>
            <person name="Anselmetti Y."/>
            <person name="Tilak M.-K."/>
            <person name="Nabholz B."/>
        </authorList>
    </citation>
    <scope>NUCLEOTIDE SEQUENCE</scope>
    <source>
        <strain evidence="1">HGM_15179</strain>
        <tissue evidence="1">Muscle</tissue>
    </source>
</reference>
<dbReference type="PANTHER" id="PTHR33332">
    <property type="entry name" value="REVERSE TRANSCRIPTASE DOMAIN-CONTAINING PROTEIN"/>
    <property type="match status" value="1"/>
</dbReference>
<sequence length="206" mass="23703">MTHSWSAALDDYKLFRRDRKRRGGGVALYIREAFDAMGIETNDDEVECLWVTNLPDICWELNIAEKRQSRKFLESVEDNFVSQLVGGLCRDLERLDGWAESNKMMFNKSKCRVLHFGHKNPLQRYRLGTARLDSAQVERDLGVLVDSQLNMSQHCALVAKKANGILACIRNSVVSRSREVILPLYLAPVRPHLEYCVQFWAPQFTV</sequence>
<accession>A0A8K1FZ74</accession>
<organism evidence="1 2">
    <name type="scientific">Zosterops borbonicus</name>
    <dbReference type="NCBI Taxonomy" id="364589"/>
    <lineage>
        <taxon>Eukaryota</taxon>
        <taxon>Metazoa</taxon>
        <taxon>Chordata</taxon>
        <taxon>Craniata</taxon>
        <taxon>Vertebrata</taxon>
        <taxon>Euteleostomi</taxon>
        <taxon>Archelosauria</taxon>
        <taxon>Archosauria</taxon>
        <taxon>Dinosauria</taxon>
        <taxon>Saurischia</taxon>
        <taxon>Theropoda</taxon>
        <taxon>Coelurosauria</taxon>
        <taxon>Aves</taxon>
        <taxon>Neognathae</taxon>
        <taxon>Neoaves</taxon>
        <taxon>Telluraves</taxon>
        <taxon>Australaves</taxon>
        <taxon>Passeriformes</taxon>
        <taxon>Sylvioidea</taxon>
        <taxon>Zosteropidae</taxon>
        <taxon>Zosterops</taxon>
    </lineage>
</organism>
<comment type="caution">
    <text evidence="1">The sequence shown here is derived from an EMBL/GenBank/DDBJ whole genome shotgun (WGS) entry which is preliminary data.</text>
</comment>
<dbReference type="AlphaFoldDB" id="A0A8K1FZ74"/>
<gene>
    <name evidence="1" type="ORF">HGM15179_018355</name>
</gene>
<dbReference type="EMBL" id="SWJQ01001253">
    <property type="protein sequence ID" value="TRZ08758.1"/>
    <property type="molecule type" value="Genomic_DNA"/>
</dbReference>
<proteinExistence type="predicted"/>
<evidence type="ECO:0000313" key="1">
    <source>
        <dbReference type="EMBL" id="TRZ08758.1"/>
    </source>
</evidence>
<dbReference type="Proteomes" id="UP000796761">
    <property type="component" value="Unassembled WGS sequence"/>
</dbReference>
<evidence type="ECO:0008006" key="3">
    <source>
        <dbReference type="Google" id="ProtNLM"/>
    </source>
</evidence>
<keyword evidence="2" id="KW-1185">Reference proteome</keyword>